<dbReference type="GO" id="GO:0030036">
    <property type="term" value="P:actin cytoskeleton organization"/>
    <property type="evidence" value="ECO:0007669"/>
    <property type="project" value="TreeGrafter"/>
</dbReference>
<dbReference type="PANTHER" id="PTHR12751">
    <property type="entry name" value="PHOSPHATASE AND ACTIN REGULATOR PHACTR"/>
    <property type="match status" value="1"/>
</dbReference>
<keyword evidence="3" id="KW-0009">Actin-binding</keyword>
<protein>
    <recommendedName>
        <fullName evidence="7">Phosphatase and actin regulator 1</fullName>
    </recommendedName>
</protein>
<sequence>MARLLSKVAIDVEFYKHKRAEIYCGTGLTMSTICDESIMEDNLLLNGTSKLEAKRQNKNSLSSGSRTPPLEWLKDKLSGLDCCLKPWKWRRKKKSEKLESGSKSLEYKISISSVTSLPAISAQDHNNANGASVSQSMGSTSTSNITDNKGSIASTQRPLVIRHDTASNHSRIRQQMFKMNSSGPIEHKGYTRSFVVPESGNDSDEDDGYMIHCEGQAKIARKETLSLKWQLRSDARNLNNRNILHQMTDRVLKNIRKAIGARLLRRLIIAPAEEEKQKERKKNLLRKPSFRPTIERLRTGKIIRFNDYIKVSQAHDYDRRVDKPWRKLTLEEKAAICQELNRFKSSEMVVHEGSRHLTKFHRRYK</sequence>
<keyword evidence="2" id="KW-0677">Repeat</keyword>
<dbReference type="Gene3D" id="6.10.140.1750">
    <property type="match status" value="1"/>
</dbReference>
<dbReference type="SMART" id="SM00707">
    <property type="entry name" value="RPEL"/>
    <property type="match status" value="2"/>
</dbReference>
<evidence type="ECO:0000256" key="3">
    <source>
        <dbReference type="ARBA" id="ARBA00023203"/>
    </source>
</evidence>
<feature type="compositionally biased region" description="Low complexity" evidence="4">
    <location>
        <begin position="132"/>
        <end position="143"/>
    </location>
</feature>
<evidence type="ECO:0000313" key="5">
    <source>
        <dbReference type="EnsemblMetazoa" id="GPAI039868-PA"/>
    </source>
</evidence>
<organism evidence="5 6">
    <name type="scientific">Glossina pallidipes</name>
    <name type="common">Tsetse fly</name>
    <dbReference type="NCBI Taxonomy" id="7398"/>
    <lineage>
        <taxon>Eukaryota</taxon>
        <taxon>Metazoa</taxon>
        <taxon>Ecdysozoa</taxon>
        <taxon>Arthropoda</taxon>
        <taxon>Hexapoda</taxon>
        <taxon>Insecta</taxon>
        <taxon>Pterygota</taxon>
        <taxon>Neoptera</taxon>
        <taxon>Endopterygota</taxon>
        <taxon>Diptera</taxon>
        <taxon>Brachycera</taxon>
        <taxon>Muscomorpha</taxon>
        <taxon>Hippoboscoidea</taxon>
        <taxon>Glossinidae</taxon>
        <taxon>Glossina</taxon>
    </lineage>
</organism>
<reference evidence="6" key="1">
    <citation type="submission" date="2014-03" db="EMBL/GenBank/DDBJ databases">
        <authorList>
            <person name="Aksoy S."/>
            <person name="Warren W."/>
            <person name="Wilson R.K."/>
        </authorList>
    </citation>
    <scope>NUCLEOTIDE SEQUENCE [LARGE SCALE GENOMIC DNA]</scope>
    <source>
        <strain evidence="6">IAEA</strain>
    </source>
</reference>
<dbReference type="PANTHER" id="PTHR12751:SF18">
    <property type="entry name" value="PHOSPHATASE AND ACTIN REGULATOR 1"/>
    <property type="match status" value="1"/>
</dbReference>
<dbReference type="InterPro" id="IPR004018">
    <property type="entry name" value="RPEL_repeat"/>
</dbReference>
<evidence type="ECO:0000256" key="4">
    <source>
        <dbReference type="SAM" id="MobiDB-lite"/>
    </source>
</evidence>
<dbReference type="EnsemblMetazoa" id="GPAI039868-RA">
    <property type="protein sequence ID" value="GPAI039868-PA"/>
    <property type="gene ID" value="GPAI039868"/>
</dbReference>
<evidence type="ECO:0000256" key="1">
    <source>
        <dbReference type="ARBA" id="ARBA00009795"/>
    </source>
</evidence>
<feature type="region of interest" description="Disordered" evidence="4">
    <location>
        <begin position="126"/>
        <end position="150"/>
    </location>
</feature>
<dbReference type="Gene3D" id="6.10.140.2130">
    <property type="match status" value="1"/>
</dbReference>
<dbReference type="AlphaFoldDB" id="A0A1B0AB36"/>
<proteinExistence type="inferred from homology"/>
<evidence type="ECO:0000313" key="6">
    <source>
        <dbReference type="Proteomes" id="UP000092445"/>
    </source>
</evidence>
<dbReference type="GO" id="GO:0003779">
    <property type="term" value="F:actin binding"/>
    <property type="evidence" value="ECO:0007669"/>
    <property type="project" value="UniProtKB-KW"/>
</dbReference>
<keyword evidence="6" id="KW-1185">Reference proteome</keyword>
<evidence type="ECO:0008006" key="7">
    <source>
        <dbReference type="Google" id="ProtNLM"/>
    </source>
</evidence>
<dbReference type="Proteomes" id="UP000092445">
    <property type="component" value="Unassembled WGS sequence"/>
</dbReference>
<accession>A0A1B0AB36</accession>
<dbReference type="VEuPathDB" id="VectorBase:GPAI039868"/>
<evidence type="ECO:0000256" key="2">
    <source>
        <dbReference type="ARBA" id="ARBA00022737"/>
    </source>
</evidence>
<reference evidence="5" key="2">
    <citation type="submission" date="2020-05" db="UniProtKB">
        <authorList>
            <consortium name="EnsemblMetazoa"/>
        </authorList>
    </citation>
    <scope>IDENTIFICATION</scope>
    <source>
        <strain evidence="5">IAEA</strain>
    </source>
</reference>
<name>A0A1B0AB36_GLOPL</name>
<comment type="similarity">
    <text evidence="1">Belongs to the phosphatase and actin regulator family.</text>
</comment>